<dbReference type="Proteomes" id="UP000053467">
    <property type="component" value="Unassembled WGS sequence"/>
</dbReference>
<comment type="caution">
    <text evidence="1">The sequence shown here is derived from an EMBL/GenBank/DDBJ whole genome shotgun (WGS) entry which is preliminary data.</text>
</comment>
<reference evidence="2" key="1">
    <citation type="journal article" date="2015" name="MBio">
        <title>Genome-Resolved Metagenomic Analysis Reveals Roles for Candidate Phyla and Other Microbial Community Members in Biogeochemical Transformations in Oil Reservoirs.</title>
        <authorList>
            <person name="Hu P."/>
            <person name="Tom L."/>
            <person name="Singh A."/>
            <person name="Thomas B.C."/>
            <person name="Baker B.J."/>
            <person name="Piceno Y.M."/>
            <person name="Andersen G.L."/>
            <person name="Banfield J.F."/>
        </authorList>
    </citation>
    <scope>NUCLEOTIDE SEQUENCE [LARGE SCALE GENOMIC DNA]</scope>
</reference>
<gene>
    <name evidence="1" type="ORF">XE03_1611</name>
</gene>
<evidence type="ECO:0008006" key="3">
    <source>
        <dbReference type="Google" id="ProtNLM"/>
    </source>
</evidence>
<dbReference type="InterPro" id="IPR009057">
    <property type="entry name" value="Homeodomain-like_sf"/>
</dbReference>
<dbReference type="EMBL" id="LGGX01000023">
    <property type="protein sequence ID" value="KUK86296.1"/>
    <property type="molecule type" value="Genomic_DNA"/>
</dbReference>
<evidence type="ECO:0000313" key="1">
    <source>
        <dbReference type="EMBL" id="KUK86296.1"/>
    </source>
</evidence>
<proteinExistence type="predicted"/>
<organism evidence="1 2">
    <name type="scientific">candidate division TA06 bacterium 34_109</name>
    <dbReference type="NCBI Taxonomy" id="1635277"/>
    <lineage>
        <taxon>Bacteria</taxon>
        <taxon>Bacteria division TA06</taxon>
    </lineage>
</organism>
<protein>
    <recommendedName>
        <fullName evidence="3">Transposase</fullName>
    </recommendedName>
</protein>
<dbReference type="AlphaFoldDB" id="A0A101I022"/>
<sequence>MTFLKFYDILLYRKEAIMSLYIRSLTSEEEIELNNIARNGTDVKFARRAQVILASDARTPVKQIAKVLGYSHLQVRRIIHSFDQGVDGIRPKYQGGRPLTFNEEQRRAVVELAENHPRDLGYPLSQWSLSQIQLVLIKEKKISYISRPTIRTILKEAGLTYQRTKTWKQSNDPHFIKKNEL</sequence>
<dbReference type="Pfam" id="PF13565">
    <property type="entry name" value="HTH_32"/>
    <property type="match status" value="1"/>
</dbReference>
<accession>A0A101I022</accession>
<dbReference type="SUPFAM" id="SSF46689">
    <property type="entry name" value="Homeodomain-like"/>
    <property type="match status" value="1"/>
</dbReference>
<evidence type="ECO:0000313" key="2">
    <source>
        <dbReference type="Proteomes" id="UP000053467"/>
    </source>
</evidence>
<name>A0A101I022_UNCT6</name>